<dbReference type="PANTHER" id="PTHR43465">
    <property type="entry name" value="DUF1680 DOMAIN PROTEIN (AFU_ORTHOLOGUE AFUA_1G08910)"/>
    <property type="match status" value="1"/>
</dbReference>
<sequence length="873" mass="93390">MSQSAQSFQSPRPSQSPAGIAGTSPSPQPTPAQIRHSHTLPLKDVTVNDAFWGEEQERVRTAVIPYQWRALNDQVPGAAPSYCMHNFKAAAAQNARKEQQGKDFVPPTYTYRGFQALPEDPAHPEADKFYGFVFQDTDFSKWIEAVGYSLVHHPDPELERTADAAIDIVCAAQLDNGYLDTYYILNGMDRHFTYLKDHHELYCFGHLVEGAVAYYQGTGKDKLLKAAERFADYVASRFGREPGQLRGYPGHEIAEMALVRLYETTGERRYLDLADYFVTERGQRPSYFEQEDRARAKVDGTEYRPEADHYAYYQAHEPVVEQDEAVGHAVRAGYFYSGLADVARLTGDRSLIDAAHRLWRNIVDKKLYITGGVGGTTDGEAFSYNYDLPNDSAYSETCAAIALAFFARRMLELEAKSEYADVMELALYNTALAGMALDGKSFFYVNPLEVNPYACHKDSRLAHVKPVRRKWFGCACCPPNIARLVESVQEYAYTVADDGATLFTHLYMGGTATVTLGGAPVTLEMAAGLPWRGDGRATVRIGGGAGSGAGATGGIGDAAGGVAGAPGADATDGKAAGETAGGVGGVGVVGGASESDAPAGEVTGNATGEAAGEATFTLAFRLPGWVGGGDAATAAGIAAGALTASGETSGRVTREVRDGYVYLSGVWHSGDTVEFDFPMPVRMIAANPLVREDAGKVAFTRGPVTFCAEERDNGANLHLLHADVAAILADPSAVKAEEFDFHAGADGLDDKGLGEVDSVSRRLVRLQVPAWREPVPGDDGVKVGSFVIDEANDSGADATVRDSSEAGSVTAGTAGAVPAFADVAAVPAADRTAVAPLYADYKPVARERTTATLIPYFAWANRGENEMTVWLRE</sequence>
<dbReference type="Pfam" id="PF20736">
    <property type="entry name" value="Glyco_hydro127M"/>
    <property type="match status" value="1"/>
</dbReference>
<evidence type="ECO:0000259" key="4">
    <source>
        <dbReference type="Pfam" id="PF20737"/>
    </source>
</evidence>
<gene>
    <name evidence="5" type="ORF">BMYO_0466</name>
</gene>
<accession>A0A261FPT5</accession>
<dbReference type="InterPro" id="IPR049046">
    <property type="entry name" value="Beta-AFase-like_GH127_middle"/>
</dbReference>
<proteinExistence type="predicted"/>
<dbReference type="InterPro" id="IPR049049">
    <property type="entry name" value="Beta-AFase-like_GH127_C"/>
</dbReference>
<dbReference type="GO" id="GO:0005975">
    <property type="term" value="P:carbohydrate metabolic process"/>
    <property type="evidence" value="ECO:0007669"/>
    <property type="project" value="InterPro"/>
</dbReference>
<dbReference type="Gene3D" id="1.50.10.10">
    <property type="match status" value="1"/>
</dbReference>
<dbReference type="InterPro" id="IPR012878">
    <property type="entry name" value="Beta-AFase-like_GH127_cat"/>
</dbReference>
<feature type="compositionally biased region" description="Low complexity" evidence="1">
    <location>
        <begin position="1"/>
        <end position="17"/>
    </location>
</feature>
<comment type="caution">
    <text evidence="5">The sequence shown here is derived from an EMBL/GenBank/DDBJ whole genome shotgun (WGS) entry which is preliminary data.</text>
</comment>
<dbReference type="AlphaFoldDB" id="A0A261FPT5"/>
<evidence type="ECO:0000259" key="3">
    <source>
        <dbReference type="Pfam" id="PF20736"/>
    </source>
</evidence>
<evidence type="ECO:0008006" key="7">
    <source>
        <dbReference type="Google" id="ProtNLM"/>
    </source>
</evidence>
<dbReference type="InterPro" id="IPR049174">
    <property type="entry name" value="Beta-AFase-like"/>
</dbReference>
<evidence type="ECO:0000259" key="2">
    <source>
        <dbReference type="Pfam" id="PF07944"/>
    </source>
</evidence>
<feature type="region of interest" description="Disordered" evidence="1">
    <location>
        <begin position="1"/>
        <end position="40"/>
    </location>
</feature>
<dbReference type="EMBL" id="MWWW01000004">
    <property type="protein sequence ID" value="OZG61167.1"/>
    <property type="molecule type" value="Genomic_DNA"/>
</dbReference>
<dbReference type="Proteomes" id="UP000216871">
    <property type="component" value="Unassembled WGS sequence"/>
</dbReference>
<dbReference type="InterPro" id="IPR012341">
    <property type="entry name" value="6hp_glycosidase-like_sf"/>
</dbReference>
<protein>
    <recommendedName>
        <fullName evidence="7">Glycoside hydrolase family 127 protein</fullName>
    </recommendedName>
</protein>
<feature type="domain" description="Non-reducing end beta-L-arabinofuranosidase-like GH127 catalytic" evidence="2">
    <location>
        <begin position="44"/>
        <end position="490"/>
    </location>
</feature>
<dbReference type="Pfam" id="PF20737">
    <property type="entry name" value="Glyco_hydro127C"/>
    <property type="match status" value="1"/>
</dbReference>
<feature type="domain" description="Non-reducing end beta-L-arabinofuranosidase-like GH127 C-terminal" evidence="4">
    <location>
        <begin position="681"/>
        <end position="872"/>
    </location>
</feature>
<name>A0A261FPT5_9BIFI</name>
<reference evidence="5 6" key="1">
    <citation type="journal article" date="2017" name="BMC Genomics">
        <title>Comparative genomic and phylogenomic analyses of the Bifidobacteriaceae family.</title>
        <authorList>
            <person name="Lugli G.A."/>
            <person name="Milani C."/>
            <person name="Turroni F."/>
            <person name="Duranti S."/>
            <person name="Mancabelli L."/>
            <person name="Mangifesta M."/>
            <person name="Ferrario C."/>
            <person name="Modesto M."/>
            <person name="Mattarelli P."/>
            <person name="Jiri K."/>
            <person name="van Sinderen D."/>
            <person name="Ventura M."/>
        </authorList>
    </citation>
    <scope>NUCLEOTIDE SEQUENCE [LARGE SCALE GENOMIC DNA]</scope>
    <source>
        <strain evidence="5 6">DSM 100196</strain>
    </source>
</reference>
<organism evidence="5 6">
    <name type="scientific">Bifidobacterium myosotis</name>
    <dbReference type="NCBI Taxonomy" id="1630166"/>
    <lineage>
        <taxon>Bacteria</taxon>
        <taxon>Bacillati</taxon>
        <taxon>Actinomycetota</taxon>
        <taxon>Actinomycetes</taxon>
        <taxon>Bifidobacteriales</taxon>
        <taxon>Bifidobacteriaceae</taxon>
        <taxon>Bifidobacterium</taxon>
    </lineage>
</organism>
<dbReference type="InterPro" id="IPR008928">
    <property type="entry name" value="6-hairpin_glycosidase_sf"/>
</dbReference>
<dbReference type="SUPFAM" id="SSF48208">
    <property type="entry name" value="Six-hairpin glycosidases"/>
    <property type="match status" value="1"/>
</dbReference>
<dbReference type="Pfam" id="PF07944">
    <property type="entry name" value="Beta-AFase-like_GH127_cat"/>
    <property type="match status" value="1"/>
</dbReference>
<keyword evidence="6" id="KW-1185">Reference proteome</keyword>
<evidence type="ECO:0000313" key="6">
    <source>
        <dbReference type="Proteomes" id="UP000216871"/>
    </source>
</evidence>
<dbReference type="RefSeq" id="WP_233428042.1">
    <property type="nucleotide sequence ID" value="NZ_MWWW01000004.1"/>
</dbReference>
<dbReference type="PANTHER" id="PTHR43465:SF2">
    <property type="entry name" value="DUF1680 DOMAIN PROTEIN (AFU_ORTHOLOGUE AFUA_1G08910)"/>
    <property type="match status" value="1"/>
</dbReference>
<feature type="domain" description="Non-reducing end beta-L-arabinofuranosidase-like GH127 middle" evidence="3">
    <location>
        <begin position="605"/>
        <end position="679"/>
    </location>
</feature>
<evidence type="ECO:0000256" key="1">
    <source>
        <dbReference type="SAM" id="MobiDB-lite"/>
    </source>
</evidence>
<evidence type="ECO:0000313" key="5">
    <source>
        <dbReference type="EMBL" id="OZG61167.1"/>
    </source>
</evidence>